<keyword evidence="2" id="KW-0812">Transmembrane</keyword>
<reference evidence="3" key="1">
    <citation type="submission" date="2021-06" db="EMBL/GenBank/DDBJ databases">
        <title>New haloarchaea isolates fom saline soil.</title>
        <authorList>
            <person name="Duran-Viseras A."/>
            <person name="Sanchez-Porro C.S."/>
            <person name="Ventosa A."/>
        </authorList>
    </citation>
    <scope>NUCLEOTIDE SEQUENCE</scope>
    <source>
        <strain evidence="3">JCM 18369</strain>
    </source>
</reference>
<feature type="compositionally biased region" description="Acidic residues" evidence="1">
    <location>
        <begin position="1"/>
        <end position="17"/>
    </location>
</feature>
<keyword evidence="2" id="KW-1133">Transmembrane helix</keyword>
<feature type="compositionally biased region" description="Acidic residues" evidence="1">
    <location>
        <begin position="230"/>
        <end position="247"/>
    </location>
</feature>
<evidence type="ECO:0000313" key="4">
    <source>
        <dbReference type="Proteomes" id="UP001166304"/>
    </source>
</evidence>
<protein>
    <submittedName>
        <fullName evidence="3">Uncharacterized protein</fullName>
    </submittedName>
</protein>
<keyword evidence="4" id="KW-1185">Reference proteome</keyword>
<evidence type="ECO:0000256" key="2">
    <source>
        <dbReference type="SAM" id="Phobius"/>
    </source>
</evidence>
<evidence type="ECO:0000313" key="3">
    <source>
        <dbReference type="EMBL" id="MBV0903454.1"/>
    </source>
</evidence>
<dbReference type="Pfam" id="PF24334">
    <property type="entry name" value="DUF7502"/>
    <property type="match status" value="1"/>
</dbReference>
<feature type="transmembrane region" description="Helical" evidence="2">
    <location>
        <begin position="103"/>
        <end position="124"/>
    </location>
</feature>
<dbReference type="AlphaFoldDB" id="A0AA41G4G0"/>
<feature type="region of interest" description="Disordered" evidence="1">
    <location>
        <begin position="1"/>
        <end position="35"/>
    </location>
</feature>
<name>A0AA41G4G0_9EURY</name>
<evidence type="ECO:0000256" key="1">
    <source>
        <dbReference type="SAM" id="MobiDB-lite"/>
    </source>
</evidence>
<organism evidence="3 4">
    <name type="scientific">Haloarcula salina</name>
    <dbReference type="NCBI Taxonomy" id="1429914"/>
    <lineage>
        <taxon>Archaea</taxon>
        <taxon>Methanobacteriati</taxon>
        <taxon>Methanobacteriota</taxon>
        <taxon>Stenosarchaea group</taxon>
        <taxon>Halobacteria</taxon>
        <taxon>Halobacteriales</taxon>
        <taxon>Haloarculaceae</taxon>
        <taxon>Haloarcula</taxon>
    </lineage>
</organism>
<comment type="caution">
    <text evidence="3">The sequence shown here is derived from an EMBL/GenBank/DDBJ whole genome shotgun (WGS) entry which is preliminary data.</text>
</comment>
<dbReference type="EMBL" id="JAHQXE010000005">
    <property type="protein sequence ID" value="MBV0903454.1"/>
    <property type="molecule type" value="Genomic_DNA"/>
</dbReference>
<dbReference type="InterPro" id="IPR055925">
    <property type="entry name" value="DUF7502"/>
</dbReference>
<proteinExistence type="predicted"/>
<feature type="region of interest" description="Disordered" evidence="1">
    <location>
        <begin position="210"/>
        <end position="302"/>
    </location>
</feature>
<accession>A0AA41G4G0</accession>
<feature type="transmembrane region" description="Helical" evidence="2">
    <location>
        <begin position="49"/>
        <end position="71"/>
    </location>
</feature>
<gene>
    <name evidence="3" type="ORF">KTS37_16845</name>
</gene>
<feature type="transmembrane region" description="Helical" evidence="2">
    <location>
        <begin position="186"/>
        <end position="205"/>
    </location>
</feature>
<sequence length="322" mass="33533">MSDEPDPDPTETPDGESDAAARPEAGGSGPRRRMASALGEVRREGKKAALIYAVVDAVLLFLAVNVLLAVLRPAELPAQLAVPAAVTEPIAQAVGRSIPRVTLPGSAVVAAVVGLVAFVGEYGYRVRRPLVEQFEAANPGVAEALRTARDAVEDGADTRMAARLYEDVLDRLRGSSGVALVDTRRLLVTLVVVVALSLATVQVAVVDLDLLGGDGPTNDGSPSDRPSEYEGLEDGDAVLGESEDVQAGDENLTAEIESTGGDEEIDSSEQFPSTSDGGPGSGSGAVDSQQAGYAAPEDVEDAELIREYNLRIRDQDDSDTDP</sequence>
<keyword evidence="2" id="KW-0472">Membrane</keyword>
<dbReference type="Proteomes" id="UP001166304">
    <property type="component" value="Unassembled WGS sequence"/>
</dbReference>